<sequence>MDGLWSRCQSVANDGKCEMMERGLHTTRRMKEAGEPRHLQADADGMGKRAKQLTESLPALRPTSILSIQLVSRKLFFPVSTGQAMKKDKKTPRSSPLLLAPDPTLLSAPTTHSNSHIYITIYPAHHPTFSPRHLLSSAQTYTPLNLHLNLTPSRHSLMLTDTQPDSRPYKGITSKAHAQRQRDDVELGQNSLRRQSVGGGSKRAWCGGGIDTTLTNLPRSPTPRSH</sequence>
<feature type="compositionally biased region" description="Polar residues" evidence="1">
    <location>
        <begin position="212"/>
        <end position="226"/>
    </location>
</feature>
<evidence type="ECO:0000313" key="2">
    <source>
        <dbReference type="EMBL" id="KAK7026318.1"/>
    </source>
</evidence>
<reference evidence="2 3" key="1">
    <citation type="journal article" date="2024" name="J Genomics">
        <title>Draft genome sequencing and assembly of Favolaschia claudopus CIRM-BRFM 2984 isolated from oak limbs.</title>
        <authorList>
            <person name="Navarro D."/>
            <person name="Drula E."/>
            <person name="Chaduli D."/>
            <person name="Cazenave R."/>
            <person name="Ahrendt S."/>
            <person name="Wang J."/>
            <person name="Lipzen A."/>
            <person name="Daum C."/>
            <person name="Barry K."/>
            <person name="Grigoriev I.V."/>
            <person name="Favel A."/>
            <person name="Rosso M.N."/>
            <person name="Martin F."/>
        </authorList>
    </citation>
    <scope>NUCLEOTIDE SEQUENCE [LARGE SCALE GENOMIC DNA]</scope>
    <source>
        <strain evidence="2 3">CIRM-BRFM 2984</strain>
    </source>
</reference>
<evidence type="ECO:0000313" key="3">
    <source>
        <dbReference type="Proteomes" id="UP001362999"/>
    </source>
</evidence>
<dbReference type="Proteomes" id="UP001362999">
    <property type="component" value="Unassembled WGS sequence"/>
</dbReference>
<protein>
    <submittedName>
        <fullName evidence="2">Uncharacterized protein</fullName>
    </submittedName>
</protein>
<proteinExistence type="predicted"/>
<name>A0AAW0BIP4_9AGAR</name>
<feature type="region of interest" description="Disordered" evidence="1">
    <location>
        <begin position="160"/>
        <end position="226"/>
    </location>
</feature>
<gene>
    <name evidence="2" type="ORF">R3P38DRAFT_3530252</name>
</gene>
<keyword evidence="3" id="KW-1185">Reference proteome</keyword>
<dbReference type="AlphaFoldDB" id="A0AAW0BIP4"/>
<accession>A0AAW0BIP4</accession>
<dbReference type="EMBL" id="JAWWNJ010000032">
    <property type="protein sequence ID" value="KAK7026318.1"/>
    <property type="molecule type" value="Genomic_DNA"/>
</dbReference>
<organism evidence="2 3">
    <name type="scientific">Favolaschia claudopus</name>
    <dbReference type="NCBI Taxonomy" id="2862362"/>
    <lineage>
        <taxon>Eukaryota</taxon>
        <taxon>Fungi</taxon>
        <taxon>Dikarya</taxon>
        <taxon>Basidiomycota</taxon>
        <taxon>Agaricomycotina</taxon>
        <taxon>Agaricomycetes</taxon>
        <taxon>Agaricomycetidae</taxon>
        <taxon>Agaricales</taxon>
        <taxon>Marasmiineae</taxon>
        <taxon>Mycenaceae</taxon>
        <taxon>Favolaschia</taxon>
    </lineage>
</organism>
<feature type="compositionally biased region" description="Gly residues" evidence="1">
    <location>
        <begin position="197"/>
        <end position="210"/>
    </location>
</feature>
<evidence type="ECO:0000256" key="1">
    <source>
        <dbReference type="SAM" id="MobiDB-lite"/>
    </source>
</evidence>
<comment type="caution">
    <text evidence="2">The sequence shown here is derived from an EMBL/GenBank/DDBJ whole genome shotgun (WGS) entry which is preliminary data.</text>
</comment>